<protein>
    <submittedName>
        <fullName evidence="3">Uncharacterized protein</fullName>
    </submittedName>
</protein>
<feature type="chain" id="PRO_5016362839" evidence="2">
    <location>
        <begin position="23"/>
        <end position="140"/>
    </location>
</feature>
<dbReference type="EMBL" id="DF973630">
    <property type="protein sequence ID" value="GAU36442.1"/>
    <property type="molecule type" value="Genomic_DNA"/>
</dbReference>
<organism evidence="3 4">
    <name type="scientific">Trifolium subterraneum</name>
    <name type="common">Subterranean clover</name>
    <dbReference type="NCBI Taxonomy" id="3900"/>
    <lineage>
        <taxon>Eukaryota</taxon>
        <taxon>Viridiplantae</taxon>
        <taxon>Streptophyta</taxon>
        <taxon>Embryophyta</taxon>
        <taxon>Tracheophyta</taxon>
        <taxon>Spermatophyta</taxon>
        <taxon>Magnoliopsida</taxon>
        <taxon>eudicotyledons</taxon>
        <taxon>Gunneridae</taxon>
        <taxon>Pentapetalae</taxon>
        <taxon>rosids</taxon>
        <taxon>fabids</taxon>
        <taxon>Fabales</taxon>
        <taxon>Fabaceae</taxon>
        <taxon>Papilionoideae</taxon>
        <taxon>50 kb inversion clade</taxon>
        <taxon>NPAAA clade</taxon>
        <taxon>Hologalegina</taxon>
        <taxon>IRL clade</taxon>
        <taxon>Trifolieae</taxon>
        <taxon>Trifolium</taxon>
    </lineage>
</organism>
<dbReference type="AlphaFoldDB" id="A0A2Z6NIM1"/>
<evidence type="ECO:0000313" key="4">
    <source>
        <dbReference type="Proteomes" id="UP000242715"/>
    </source>
</evidence>
<dbReference type="InterPro" id="IPR040361">
    <property type="entry name" value="TPD1"/>
</dbReference>
<dbReference type="Proteomes" id="UP000242715">
    <property type="component" value="Unassembled WGS sequence"/>
</dbReference>
<accession>A0A2Z6NIM1</accession>
<dbReference type="Pfam" id="PF24068">
    <property type="entry name" value="TPD1_C"/>
    <property type="match status" value="1"/>
</dbReference>
<keyword evidence="4" id="KW-1185">Reference proteome</keyword>
<dbReference type="PANTHER" id="PTHR33184">
    <property type="entry name" value="PROTEIN TAPETUM DETERMINANT 1-LIKE-RELATED"/>
    <property type="match status" value="1"/>
</dbReference>
<evidence type="ECO:0000313" key="3">
    <source>
        <dbReference type="EMBL" id="GAU36442.1"/>
    </source>
</evidence>
<dbReference type="GO" id="GO:0001709">
    <property type="term" value="P:cell fate determination"/>
    <property type="evidence" value="ECO:0007669"/>
    <property type="project" value="TreeGrafter"/>
</dbReference>
<dbReference type="OrthoDB" id="600752at2759"/>
<evidence type="ECO:0000256" key="1">
    <source>
        <dbReference type="ARBA" id="ARBA00022729"/>
    </source>
</evidence>
<proteinExistence type="predicted"/>
<evidence type="ECO:0000256" key="2">
    <source>
        <dbReference type="SAM" id="SignalP"/>
    </source>
</evidence>
<feature type="signal peptide" evidence="2">
    <location>
        <begin position="1"/>
        <end position="22"/>
    </location>
</feature>
<name>A0A2Z6NIM1_TRISU</name>
<reference evidence="4" key="1">
    <citation type="journal article" date="2017" name="Front. Plant Sci.">
        <title>Climate Clever Clovers: New Paradigm to Reduce the Environmental Footprint of Ruminants by Breeding Low Methanogenic Forages Utilizing Haplotype Variation.</title>
        <authorList>
            <person name="Kaur P."/>
            <person name="Appels R."/>
            <person name="Bayer P.E."/>
            <person name="Keeble-Gagnere G."/>
            <person name="Wang J."/>
            <person name="Hirakawa H."/>
            <person name="Shirasawa K."/>
            <person name="Vercoe P."/>
            <person name="Stefanova K."/>
            <person name="Durmic Z."/>
            <person name="Nichols P."/>
            <person name="Revell C."/>
            <person name="Isobe S.N."/>
            <person name="Edwards D."/>
            <person name="Erskine W."/>
        </authorList>
    </citation>
    <scope>NUCLEOTIDE SEQUENCE [LARGE SCALE GENOMIC DNA]</scope>
    <source>
        <strain evidence="4">cv. Daliak</strain>
    </source>
</reference>
<keyword evidence="1 2" id="KW-0732">Signal</keyword>
<sequence length="140" mass="15585">METAFKYLISTIFLTLVIKGSCNCPLNSLQIVQRLQGQVQGKSQWIVSVINHCNCPQSQILLSCKGFQTVEGINPTILAKQGDNCLLYNGHALYPNDIDEFAYAWDPSFPFVPISSVTGSPCRSQNEIHDDMDFKGLENL</sequence>
<gene>
    <name evidence="3" type="ORF">TSUD_19770</name>
</gene>
<dbReference type="PANTHER" id="PTHR33184:SF11">
    <property type="entry name" value="BETA-1,3-N-ACETYLGLUCOSAMINYLTRANSFERASE FAMILY PROTEIN"/>
    <property type="match status" value="1"/>
</dbReference>